<evidence type="ECO:0000313" key="3">
    <source>
        <dbReference type="Proteomes" id="UP000242915"/>
    </source>
</evidence>
<dbReference type="EMBL" id="FZOG01000002">
    <property type="protein sequence ID" value="SNS12657.1"/>
    <property type="molecule type" value="Genomic_DNA"/>
</dbReference>
<organism evidence="2 3">
    <name type="scientific">Pseudomonas segetis</name>
    <dbReference type="NCBI Taxonomy" id="298908"/>
    <lineage>
        <taxon>Bacteria</taxon>
        <taxon>Pseudomonadati</taxon>
        <taxon>Pseudomonadota</taxon>
        <taxon>Gammaproteobacteria</taxon>
        <taxon>Pseudomonadales</taxon>
        <taxon>Pseudomonadaceae</taxon>
        <taxon>Pseudomonas</taxon>
    </lineage>
</organism>
<dbReference type="Pfam" id="PF13508">
    <property type="entry name" value="Acetyltransf_7"/>
    <property type="match status" value="1"/>
</dbReference>
<dbReference type="RefSeq" id="WP_089359252.1">
    <property type="nucleotide sequence ID" value="NZ_FZOG01000002.1"/>
</dbReference>
<dbReference type="CDD" id="cd04301">
    <property type="entry name" value="NAT_SF"/>
    <property type="match status" value="1"/>
</dbReference>
<gene>
    <name evidence="2" type="ORF">SAMN05216255_1396</name>
</gene>
<dbReference type="InterPro" id="IPR016181">
    <property type="entry name" value="Acyl_CoA_acyltransferase"/>
</dbReference>
<reference evidence="3" key="1">
    <citation type="submission" date="2017-06" db="EMBL/GenBank/DDBJ databases">
        <authorList>
            <person name="Varghese N."/>
            <person name="Submissions S."/>
        </authorList>
    </citation>
    <scope>NUCLEOTIDE SEQUENCE [LARGE SCALE GENOMIC DNA]</scope>
    <source>
        <strain evidence="3">CIP 108523</strain>
    </source>
</reference>
<feature type="domain" description="N-acetyltransferase" evidence="1">
    <location>
        <begin position="1"/>
        <end position="130"/>
    </location>
</feature>
<accession>A0A239BXC0</accession>
<evidence type="ECO:0000313" key="2">
    <source>
        <dbReference type="EMBL" id="SNS12657.1"/>
    </source>
</evidence>
<proteinExistence type="predicted"/>
<dbReference type="GO" id="GO:0016747">
    <property type="term" value="F:acyltransferase activity, transferring groups other than amino-acyl groups"/>
    <property type="evidence" value="ECO:0007669"/>
    <property type="project" value="InterPro"/>
</dbReference>
<sequence>MPATRVRLLPEPLKPLANKFYGAHRSKMKATHEDQVWVVEHTQIIAALCLRPVASGHWLTSLFVAPEHRLQGHARELIKAVTSSCNSTVWLFCHPSLSEFYQASGFSPEVQLPEQLSQRLTRYQRSKSLIALAAQTSQAL</sequence>
<dbReference type="PROSITE" id="PS51186">
    <property type="entry name" value="GNAT"/>
    <property type="match status" value="1"/>
</dbReference>
<dbReference type="SUPFAM" id="SSF55729">
    <property type="entry name" value="Acyl-CoA N-acyltransferases (Nat)"/>
    <property type="match status" value="1"/>
</dbReference>
<evidence type="ECO:0000259" key="1">
    <source>
        <dbReference type="PROSITE" id="PS51186"/>
    </source>
</evidence>
<dbReference type="Gene3D" id="3.40.630.30">
    <property type="match status" value="1"/>
</dbReference>
<dbReference type="AlphaFoldDB" id="A0A239BXC0"/>
<name>A0A239BXC0_9PSED</name>
<dbReference type="Proteomes" id="UP000242915">
    <property type="component" value="Unassembled WGS sequence"/>
</dbReference>
<protein>
    <submittedName>
        <fullName evidence="2">N-acetylglutamate synthase, GNAT family</fullName>
    </submittedName>
</protein>
<keyword evidence="3" id="KW-1185">Reference proteome</keyword>
<dbReference type="InterPro" id="IPR000182">
    <property type="entry name" value="GNAT_dom"/>
</dbReference>